<sequence length="76" mass="8787">MKSDGIAGSIQVCEVSCQLLKDKYLLEIQDLIKIKCKEKMIIESTKINKLKKLIYLRTYAHSTNSRRSWRLGGSRN</sequence>
<dbReference type="EMBL" id="BDUD01000001">
    <property type="protein sequence ID" value="GBG17663.1"/>
    <property type="molecule type" value="Genomic_DNA"/>
</dbReference>
<reference evidence="1 2" key="1">
    <citation type="submission" date="2017-06" db="EMBL/GenBank/DDBJ databases">
        <title>Genome sequencing of cyanobaciteial culture collection at National Institute for Environmental Studies (NIES).</title>
        <authorList>
            <person name="Hirose Y."/>
            <person name="Shimura Y."/>
            <person name="Fujisawa T."/>
            <person name="Nakamura Y."/>
            <person name="Kawachi M."/>
        </authorList>
    </citation>
    <scope>NUCLEOTIDE SEQUENCE [LARGE SCALE GENOMIC DNA]</scope>
    <source>
        <strain evidence="1 2">NIES-4072</strain>
    </source>
</reference>
<evidence type="ECO:0000313" key="1">
    <source>
        <dbReference type="EMBL" id="GBG17663.1"/>
    </source>
</evidence>
<keyword evidence="2" id="KW-1185">Reference proteome</keyword>
<dbReference type="AlphaFoldDB" id="A0A2R5FN23"/>
<accession>A0A2R5FN23</accession>
<organism evidence="1 2">
    <name type="scientific">Nostoc commune NIES-4072</name>
    <dbReference type="NCBI Taxonomy" id="2005467"/>
    <lineage>
        <taxon>Bacteria</taxon>
        <taxon>Bacillati</taxon>
        <taxon>Cyanobacteriota</taxon>
        <taxon>Cyanophyceae</taxon>
        <taxon>Nostocales</taxon>
        <taxon>Nostocaceae</taxon>
        <taxon>Nostoc</taxon>
    </lineage>
</organism>
<evidence type="ECO:0000313" key="2">
    <source>
        <dbReference type="Proteomes" id="UP000245124"/>
    </source>
</evidence>
<gene>
    <name evidence="1" type="ORF">NIES4072_13240</name>
</gene>
<protein>
    <submittedName>
        <fullName evidence="1">Adenylate/guanylate cyclase with integral membrane sensor</fullName>
    </submittedName>
</protein>
<comment type="caution">
    <text evidence="1">The sequence shown here is derived from an EMBL/GenBank/DDBJ whole genome shotgun (WGS) entry which is preliminary data.</text>
</comment>
<dbReference type="Proteomes" id="UP000245124">
    <property type="component" value="Unassembled WGS sequence"/>
</dbReference>
<name>A0A2R5FN23_NOSCO</name>
<proteinExistence type="predicted"/>